<gene>
    <name evidence="1" type="ORF">EYB53_010670</name>
</gene>
<dbReference type="SUPFAM" id="SSF49464">
    <property type="entry name" value="Carboxypeptidase regulatory domain-like"/>
    <property type="match status" value="1"/>
</dbReference>
<dbReference type="Gene3D" id="2.60.40.1120">
    <property type="entry name" value="Carboxypeptidase-like, regulatory domain"/>
    <property type="match status" value="1"/>
</dbReference>
<comment type="caution">
    <text evidence="1">The sequence shown here is derived from an EMBL/GenBank/DDBJ whole genome shotgun (WGS) entry which is preliminary data.</text>
</comment>
<accession>A0ABS4D9R2</accession>
<sequence>MFTTITRFTLLGLALALLGLGQFTGLSATQSNLVAVTQDATTSAIDAIFGQSLASDVLINGNGASVTTDPTTGLVTVGMAHPTRRDLHIALPLNCAPGTTPTTATLTLGDSTFPLSETPAGSGIFTMTIPATQVVSGVLGVRYTCAGEAISEPLGRVILYDPSGFVRDATTNEPIAGAVVQFFNVPGYAPKASADDVTPNTCESPATLGSRTWDDLPPADESLGVIPMPVPNLIDPQINPQVTGSDGSYGWDVARGCWYVTVEAAGYARCVSTIAMVGVPPEVLDLHMHLTPLEGVPVPTFTFSHATYEVGQGSSHLTVEVQLSIAASGPVTVQYRSIGLDALNTVGGLHFAAGEKQKLITIPLGNAQLSTTERSRTLTLRSMVGVRRGEQGQHHRHQGGAWADEHRLTAGAAVSERGTSLKRGWCCCGCPHSGTSSVRQYCVV</sequence>
<evidence type="ECO:0008006" key="3">
    <source>
        <dbReference type="Google" id="ProtNLM"/>
    </source>
</evidence>
<evidence type="ECO:0000313" key="1">
    <source>
        <dbReference type="EMBL" id="MBP1466168.1"/>
    </source>
</evidence>
<name>A0ABS4D9R2_9CHLR</name>
<dbReference type="SUPFAM" id="SSF141072">
    <property type="entry name" value="CalX-like"/>
    <property type="match status" value="1"/>
</dbReference>
<dbReference type="RefSeq" id="WP_135478173.1">
    <property type="nucleotide sequence ID" value="NZ_SIJK02000016.1"/>
</dbReference>
<evidence type="ECO:0000313" key="2">
    <source>
        <dbReference type="Proteomes" id="UP001193081"/>
    </source>
</evidence>
<reference evidence="1 2" key="1">
    <citation type="submission" date="2021-03" db="EMBL/GenBank/DDBJ databases">
        <authorList>
            <person name="Grouzdev D.S."/>
        </authorList>
    </citation>
    <scope>NUCLEOTIDE SEQUENCE [LARGE SCALE GENOMIC DNA]</scope>
    <source>
        <strain evidence="1 2">M50-1</strain>
    </source>
</reference>
<dbReference type="Proteomes" id="UP001193081">
    <property type="component" value="Unassembled WGS sequence"/>
</dbReference>
<protein>
    <recommendedName>
        <fullName evidence="3">CHRD domain-containing protein</fullName>
    </recommendedName>
</protein>
<dbReference type="EMBL" id="SIJK02000016">
    <property type="protein sequence ID" value="MBP1466168.1"/>
    <property type="molecule type" value="Genomic_DNA"/>
</dbReference>
<dbReference type="InterPro" id="IPR008969">
    <property type="entry name" value="CarboxyPept-like_regulatory"/>
</dbReference>
<dbReference type="Gene3D" id="2.60.40.2030">
    <property type="match status" value="1"/>
</dbReference>
<dbReference type="InterPro" id="IPR038081">
    <property type="entry name" value="CalX-like_sf"/>
</dbReference>
<proteinExistence type="predicted"/>
<keyword evidence="2" id="KW-1185">Reference proteome</keyword>
<organism evidence="1 2">
    <name type="scientific">Candidatus Chloroploca mongolica</name>
    <dbReference type="NCBI Taxonomy" id="2528176"/>
    <lineage>
        <taxon>Bacteria</taxon>
        <taxon>Bacillati</taxon>
        <taxon>Chloroflexota</taxon>
        <taxon>Chloroflexia</taxon>
        <taxon>Chloroflexales</taxon>
        <taxon>Chloroflexineae</taxon>
        <taxon>Oscillochloridaceae</taxon>
        <taxon>Candidatus Chloroploca</taxon>
    </lineage>
</organism>